<gene>
    <name evidence="18" type="ORF">AMTR_s00129p00065710</name>
</gene>
<keyword evidence="19" id="KW-1185">Reference proteome</keyword>
<evidence type="ECO:0000256" key="15">
    <source>
        <dbReference type="SAM" id="MobiDB-lite"/>
    </source>
</evidence>
<keyword evidence="9" id="KW-0833">Ubl conjugation pathway</keyword>
<dbReference type="EC" id="2.3.2.27" evidence="4"/>
<dbReference type="InterPro" id="IPR001841">
    <property type="entry name" value="Znf_RING"/>
</dbReference>
<dbReference type="KEGG" id="atr:18423927"/>
<evidence type="ECO:0000256" key="8">
    <source>
        <dbReference type="ARBA" id="ARBA00022771"/>
    </source>
</evidence>
<name>W1NKM3_AMBTC</name>
<dbReference type="OrthoDB" id="8062037at2759"/>
<evidence type="ECO:0000256" key="13">
    <source>
        <dbReference type="ARBA" id="ARBA00024209"/>
    </source>
</evidence>
<dbReference type="CDD" id="cd16461">
    <property type="entry name" value="RING-H2_EL5-like"/>
    <property type="match status" value="1"/>
</dbReference>
<dbReference type="GO" id="GO:0016567">
    <property type="term" value="P:protein ubiquitination"/>
    <property type="evidence" value="ECO:0000318"/>
    <property type="project" value="GO_Central"/>
</dbReference>
<dbReference type="GO" id="GO:0016020">
    <property type="term" value="C:membrane"/>
    <property type="evidence" value="ECO:0007669"/>
    <property type="project" value="UniProtKB-SubCell"/>
</dbReference>
<evidence type="ECO:0000256" key="5">
    <source>
        <dbReference type="ARBA" id="ARBA00022679"/>
    </source>
</evidence>
<evidence type="ECO:0000313" key="18">
    <source>
        <dbReference type="EMBL" id="ERM96021.1"/>
    </source>
</evidence>
<protein>
    <recommendedName>
        <fullName evidence="4">RING-type E3 ubiquitin transferase</fullName>
        <ecNumber evidence="4">2.3.2.27</ecNumber>
    </recommendedName>
</protein>
<dbReference type="HOGENOM" id="CLU_066543_1_0_1"/>
<dbReference type="InterPro" id="IPR013083">
    <property type="entry name" value="Znf_RING/FYVE/PHD"/>
</dbReference>
<keyword evidence="11 16" id="KW-1133">Transmembrane helix</keyword>
<evidence type="ECO:0000256" key="6">
    <source>
        <dbReference type="ARBA" id="ARBA00022692"/>
    </source>
</evidence>
<proteinExistence type="inferred from homology"/>
<evidence type="ECO:0000256" key="16">
    <source>
        <dbReference type="SAM" id="Phobius"/>
    </source>
</evidence>
<keyword evidence="10" id="KW-0862">Zinc</keyword>
<dbReference type="EMBL" id="KI397331">
    <property type="protein sequence ID" value="ERM96021.1"/>
    <property type="molecule type" value="Genomic_DNA"/>
</dbReference>
<keyword evidence="5" id="KW-0808">Transferase</keyword>
<feature type="domain" description="RING-type" evidence="17">
    <location>
        <begin position="103"/>
        <end position="145"/>
    </location>
</feature>
<comment type="similarity">
    <text evidence="13">Belongs to the RING-type zinc finger family. ATL subfamily.</text>
</comment>
<organism evidence="18 19">
    <name type="scientific">Amborella trichopoda</name>
    <dbReference type="NCBI Taxonomy" id="13333"/>
    <lineage>
        <taxon>Eukaryota</taxon>
        <taxon>Viridiplantae</taxon>
        <taxon>Streptophyta</taxon>
        <taxon>Embryophyta</taxon>
        <taxon>Tracheophyta</taxon>
        <taxon>Spermatophyta</taxon>
        <taxon>Magnoliopsida</taxon>
        <taxon>Amborellales</taxon>
        <taxon>Amborellaceae</taxon>
        <taxon>Amborella</taxon>
    </lineage>
</organism>
<evidence type="ECO:0000256" key="11">
    <source>
        <dbReference type="ARBA" id="ARBA00022989"/>
    </source>
</evidence>
<dbReference type="eggNOG" id="KOG0800">
    <property type="taxonomic scope" value="Eukaryota"/>
</dbReference>
<keyword evidence="6 16" id="KW-0812">Transmembrane</keyword>
<dbReference type="AlphaFoldDB" id="W1NKM3"/>
<dbReference type="FunFam" id="3.30.40.10:FF:000475">
    <property type="entry name" value="RING-H2 finger protein ATL3"/>
    <property type="match status" value="1"/>
</dbReference>
<dbReference type="PANTHER" id="PTHR46913:SF1">
    <property type="entry name" value="RING-H2 FINGER PROTEIN ATL16"/>
    <property type="match status" value="1"/>
</dbReference>
<evidence type="ECO:0000256" key="3">
    <source>
        <dbReference type="ARBA" id="ARBA00004906"/>
    </source>
</evidence>
<accession>W1NKM3</accession>
<evidence type="ECO:0000256" key="10">
    <source>
        <dbReference type="ARBA" id="ARBA00022833"/>
    </source>
</evidence>
<dbReference type="Gene3D" id="3.30.40.10">
    <property type="entry name" value="Zinc/RING finger domain, C3HC4 (zinc finger)"/>
    <property type="match status" value="1"/>
</dbReference>
<sequence>MGDSFVNTNFETPQQPQFVDGKVLVAGIIVLLIAVVFVLFLHLYTRLYWSRNGTDALIIRRRFVFASDLDPVLVQRQGLDASIIESLPVYDFDLKREKDGLDCAVCLCEFQENEKVRLLPKCNHKFHIECIDMWFHSHSTCPLCRSCVKMETPLIESSENSNSAGSETSIQIVVPIEENQDSATREDGPNYPTNVLFWGNQDQLNSGLDSSSSEERSRSLKKVSENLVIEIPRRGDAWRSLRVADGESSEGGSSSGLSLKSPVARFRSLTRMLSREKRSVPCSPIGGETRSVPCSPLGGDLEQGVGGSNHN</sequence>
<dbReference type="PROSITE" id="PS50089">
    <property type="entry name" value="ZF_RING_2"/>
    <property type="match status" value="1"/>
</dbReference>
<keyword evidence="7" id="KW-0479">Metal-binding</keyword>
<reference evidence="19" key="1">
    <citation type="journal article" date="2013" name="Science">
        <title>The Amborella genome and the evolution of flowering plants.</title>
        <authorList>
            <consortium name="Amborella Genome Project"/>
        </authorList>
    </citation>
    <scope>NUCLEOTIDE SEQUENCE [LARGE SCALE GENOMIC DNA]</scope>
</reference>
<feature type="transmembrane region" description="Helical" evidence="16">
    <location>
        <begin position="23"/>
        <end position="44"/>
    </location>
</feature>
<comment type="catalytic activity">
    <reaction evidence="1">
        <text>S-ubiquitinyl-[E2 ubiquitin-conjugating enzyme]-L-cysteine + [acceptor protein]-L-lysine = [E2 ubiquitin-conjugating enzyme]-L-cysteine + N(6)-ubiquitinyl-[acceptor protein]-L-lysine.</text>
        <dbReference type="EC" id="2.3.2.27"/>
    </reaction>
</comment>
<evidence type="ECO:0000256" key="4">
    <source>
        <dbReference type="ARBA" id="ARBA00012483"/>
    </source>
</evidence>
<dbReference type="GO" id="GO:0008270">
    <property type="term" value="F:zinc ion binding"/>
    <property type="evidence" value="ECO:0007669"/>
    <property type="project" value="UniProtKB-KW"/>
</dbReference>
<keyword evidence="12 16" id="KW-0472">Membrane</keyword>
<evidence type="ECO:0000256" key="12">
    <source>
        <dbReference type="ARBA" id="ARBA00023136"/>
    </source>
</evidence>
<keyword evidence="8 14" id="KW-0863">Zinc-finger</keyword>
<dbReference type="InterPro" id="IPR044600">
    <property type="entry name" value="ATL1/ATL16-like"/>
</dbReference>
<dbReference type="SMART" id="SM00184">
    <property type="entry name" value="RING"/>
    <property type="match status" value="1"/>
</dbReference>
<dbReference type="SUPFAM" id="SSF57850">
    <property type="entry name" value="RING/U-box"/>
    <property type="match status" value="1"/>
</dbReference>
<comment type="subcellular location">
    <subcellularLocation>
        <location evidence="2">Membrane</location>
        <topology evidence="2">Single-pass membrane protein</topology>
    </subcellularLocation>
</comment>
<evidence type="ECO:0000313" key="19">
    <source>
        <dbReference type="Proteomes" id="UP000017836"/>
    </source>
</evidence>
<dbReference type="Gramene" id="ERM96021">
    <property type="protein sequence ID" value="ERM96021"/>
    <property type="gene ID" value="AMTR_s00129p00065710"/>
</dbReference>
<dbReference type="UniPathway" id="UPA00143"/>
<dbReference type="GO" id="GO:0061630">
    <property type="term" value="F:ubiquitin protein ligase activity"/>
    <property type="evidence" value="ECO:0007669"/>
    <property type="project" value="UniProtKB-EC"/>
</dbReference>
<evidence type="ECO:0000256" key="2">
    <source>
        <dbReference type="ARBA" id="ARBA00004167"/>
    </source>
</evidence>
<dbReference type="Pfam" id="PF13639">
    <property type="entry name" value="zf-RING_2"/>
    <property type="match status" value="1"/>
</dbReference>
<feature type="region of interest" description="Disordered" evidence="15">
    <location>
        <begin position="277"/>
        <end position="311"/>
    </location>
</feature>
<dbReference type="OMA" id="FWWRVEQ"/>
<comment type="pathway">
    <text evidence="3">Protein modification; protein ubiquitination.</text>
</comment>
<evidence type="ECO:0000259" key="17">
    <source>
        <dbReference type="PROSITE" id="PS50089"/>
    </source>
</evidence>
<dbReference type="PANTHER" id="PTHR46913">
    <property type="entry name" value="RING-H2 FINGER PROTEIN ATL16"/>
    <property type="match status" value="1"/>
</dbReference>
<dbReference type="Proteomes" id="UP000017836">
    <property type="component" value="Unassembled WGS sequence"/>
</dbReference>
<evidence type="ECO:0000256" key="14">
    <source>
        <dbReference type="PROSITE-ProRule" id="PRU00175"/>
    </source>
</evidence>
<evidence type="ECO:0000256" key="1">
    <source>
        <dbReference type="ARBA" id="ARBA00000900"/>
    </source>
</evidence>
<evidence type="ECO:0000256" key="7">
    <source>
        <dbReference type="ARBA" id="ARBA00022723"/>
    </source>
</evidence>
<evidence type="ECO:0000256" key="9">
    <source>
        <dbReference type="ARBA" id="ARBA00022786"/>
    </source>
</evidence>